<dbReference type="RefSeq" id="XP_016456093.1">
    <property type="nucleotide sequence ID" value="XM_016600607.1"/>
</dbReference>
<evidence type="ECO:0000259" key="2">
    <source>
        <dbReference type="Pfam" id="PF13456"/>
    </source>
</evidence>
<dbReference type="Gene3D" id="3.30.420.10">
    <property type="entry name" value="Ribonuclease H-like superfamily/Ribonuclease H"/>
    <property type="match status" value="1"/>
</dbReference>
<name>A0A1S3YVD1_TOBAC</name>
<dbReference type="GO" id="GO:0003676">
    <property type="term" value="F:nucleic acid binding"/>
    <property type="evidence" value="ECO:0007669"/>
    <property type="project" value="InterPro"/>
</dbReference>
<dbReference type="OrthoDB" id="1304906at2759"/>
<dbReference type="SUPFAM" id="SSF56219">
    <property type="entry name" value="DNase I-like"/>
    <property type="match status" value="1"/>
</dbReference>
<dbReference type="InterPro" id="IPR036397">
    <property type="entry name" value="RNaseH_sf"/>
</dbReference>
<dbReference type="PANTHER" id="PTHR35218:SF8">
    <property type="entry name" value="ENDONUCLEASE_EXONUCLEASE_PHOSPHATASE"/>
    <property type="match status" value="1"/>
</dbReference>
<reference evidence="4" key="2">
    <citation type="submission" date="2025-08" db="UniProtKB">
        <authorList>
            <consortium name="RefSeq"/>
        </authorList>
    </citation>
    <scope>IDENTIFICATION</scope>
    <source>
        <tissue evidence="4">Leaf</tissue>
    </source>
</reference>
<sequence>MGQVYAPWFQPLDSFNPLCPYSSPLSPLKSLTPPNSPVQSHPPSPQELERDTREELITILAEMRETRTEFWWLKGIQFYNLKEQFEKKFILKCPPEMITRSLNFRQTTNPEVGKYAMVIIPTLLQLPLSMDSMTPSVVHPMTQAPTTQPKNSNSYMNFLVWNYRGSHNPEFRRHFRSLLNNHRPTLAILLETHMQDHTSLRKDFNFTNMVQTSANGLIGGLVVLWNADLINVTKMRISDQEIHCMVQGLQLAYSHNLVPLEVEVDSQDIIMLLHSNNVSFDNLTTDSRYFLDRLGKPVVLHAYREQNRVADKLAKAGCNFDIQSVVCIFEDNPDFAWSVFAQERSAVQRHVLDQFRPHSDNYNIVNTYCNSGKFSSSSNIILYNTLAPATGASACDRIQYKHPPSVRNI</sequence>
<feature type="region of interest" description="Disordered" evidence="1">
    <location>
        <begin position="30"/>
        <end position="51"/>
    </location>
</feature>
<organism evidence="3 4">
    <name type="scientific">Nicotiana tabacum</name>
    <name type="common">Common tobacco</name>
    <dbReference type="NCBI Taxonomy" id="4097"/>
    <lineage>
        <taxon>Eukaryota</taxon>
        <taxon>Viridiplantae</taxon>
        <taxon>Streptophyta</taxon>
        <taxon>Embryophyta</taxon>
        <taxon>Tracheophyta</taxon>
        <taxon>Spermatophyta</taxon>
        <taxon>Magnoliopsida</taxon>
        <taxon>eudicotyledons</taxon>
        <taxon>Gunneridae</taxon>
        <taxon>Pentapetalae</taxon>
        <taxon>asterids</taxon>
        <taxon>lamiids</taxon>
        <taxon>Solanales</taxon>
        <taxon>Solanaceae</taxon>
        <taxon>Nicotianoideae</taxon>
        <taxon>Nicotianeae</taxon>
        <taxon>Nicotiana</taxon>
    </lineage>
</organism>
<dbReference type="CDD" id="cd06222">
    <property type="entry name" value="RNase_H_like"/>
    <property type="match status" value="1"/>
</dbReference>
<dbReference type="InterPro" id="IPR036691">
    <property type="entry name" value="Endo/exonu/phosph_ase_sf"/>
</dbReference>
<dbReference type="InterPro" id="IPR044730">
    <property type="entry name" value="RNase_H-like_dom_plant"/>
</dbReference>
<dbReference type="InterPro" id="IPR002156">
    <property type="entry name" value="RNaseH_domain"/>
</dbReference>
<feature type="domain" description="RNase H type-1" evidence="2">
    <location>
        <begin position="211"/>
        <end position="316"/>
    </location>
</feature>
<dbReference type="PaxDb" id="4097-A0A1S3YVD1"/>
<dbReference type="RefSeq" id="XP_016456093.1">
    <property type="nucleotide sequence ID" value="XM_016600607.2"/>
</dbReference>
<dbReference type="Proteomes" id="UP000790787">
    <property type="component" value="Chromosome 8"/>
</dbReference>
<protein>
    <submittedName>
        <fullName evidence="4">Uncharacterized protein LOC107780086</fullName>
    </submittedName>
</protein>
<dbReference type="Pfam" id="PF13456">
    <property type="entry name" value="RVT_3"/>
    <property type="match status" value="1"/>
</dbReference>
<dbReference type="GO" id="GO:0004523">
    <property type="term" value="F:RNA-DNA hybrid ribonuclease activity"/>
    <property type="evidence" value="ECO:0007669"/>
    <property type="project" value="InterPro"/>
</dbReference>
<gene>
    <name evidence="4" type="primary">LOC107780086</name>
</gene>
<evidence type="ECO:0000313" key="4">
    <source>
        <dbReference type="RefSeq" id="XP_016456093.1"/>
    </source>
</evidence>
<dbReference type="GeneID" id="107780086"/>
<evidence type="ECO:0000313" key="3">
    <source>
        <dbReference type="Proteomes" id="UP000790787"/>
    </source>
</evidence>
<keyword evidence="3" id="KW-1185">Reference proteome</keyword>
<reference evidence="3" key="1">
    <citation type="journal article" date="2014" name="Nat. Commun.">
        <title>The tobacco genome sequence and its comparison with those of tomato and potato.</title>
        <authorList>
            <person name="Sierro N."/>
            <person name="Battey J.N."/>
            <person name="Ouadi S."/>
            <person name="Bakaher N."/>
            <person name="Bovet L."/>
            <person name="Willig A."/>
            <person name="Goepfert S."/>
            <person name="Peitsch M.C."/>
            <person name="Ivanov N.V."/>
        </authorList>
    </citation>
    <scope>NUCLEOTIDE SEQUENCE [LARGE SCALE GENOMIC DNA]</scope>
</reference>
<feature type="compositionally biased region" description="Pro residues" evidence="1">
    <location>
        <begin position="34"/>
        <end position="45"/>
    </location>
</feature>
<proteinExistence type="predicted"/>
<dbReference type="PANTHER" id="PTHR35218">
    <property type="entry name" value="RNASE H DOMAIN-CONTAINING PROTEIN"/>
    <property type="match status" value="1"/>
</dbReference>
<evidence type="ECO:0000256" key="1">
    <source>
        <dbReference type="SAM" id="MobiDB-lite"/>
    </source>
</evidence>
<accession>A0A1S3YVD1</accession>
<dbReference type="AlphaFoldDB" id="A0A1S3YVD1"/>
<dbReference type="KEGG" id="nta:107780086"/>